<keyword evidence="9 11" id="KW-0472">Membrane</keyword>
<dbReference type="PANTHER" id="PTHR43738:SF1">
    <property type="entry name" value="HEMIN TRANSPORT SYSTEM PERMEASE PROTEIN HRTB-RELATED"/>
    <property type="match status" value="1"/>
</dbReference>
<evidence type="ECO:0000313" key="14">
    <source>
        <dbReference type="Proteomes" id="UP000313395"/>
    </source>
</evidence>
<keyword evidence="5" id="KW-0813">Transport</keyword>
<sequence>MFLARKELWFSKRRFFLIGFIIVLITWLVFLLSGLGNGLSDLGTAVIRYSDMDLAVFQEESEFTLGKSTLPQSLVDEVAQLDGVEAAAGISTAPGSILQGASADEESGKKTSVLFIGVEPGSFIEPAVISGEALEADQPNRVLVDSSLMAEGFALGDTITLSSIGTEYEIGGFVDNQKLNHMPAVYVTSDTLREFKYLVPGSDMGIEDPINAVFLTGKDLDSKQIAATINGVEVGNKKESLNGVPGYKAESGTISMMLWLLIFISAFVIAVFFYVLTTQKVNQFGVMKAIGASNGFVIRSVMSQVFLLSTVSILIGVGLTYLTTLALPEGMPFNLLPEMVVMYSLVLLGTSLIGALFSIRSITKIDPIIALGRAE</sequence>
<protein>
    <recommendedName>
        <fullName evidence="4">Putative hemin transport system permease protein HrtB</fullName>
    </recommendedName>
</protein>
<dbReference type="Proteomes" id="UP000313395">
    <property type="component" value="Unassembled WGS sequence"/>
</dbReference>
<dbReference type="InterPro" id="IPR003838">
    <property type="entry name" value="ABC3_permease_C"/>
</dbReference>
<evidence type="ECO:0000256" key="1">
    <source>
        <dbReference type="ARBA" id="ARBA00004651"/>
    </source>
</evidence>
<evidence type="ECO:0000256" key="11">
    <source>
        <dbReference type="SAM" id="Phobius"/>
    </source>
</evidence>
<dbReference type="GO" id="GO:0005886">
    <property type="term" value="C:plasma membrane"/>
    <property type="evidence" value="ECO:0007669"/>
    <property type="project" value="UniProtKB-SubCell"/>
</dbReference>
<evidence type="ECO:0000256" key="7">
    <source>
        <dbReference type="ARBA" id="ARBA00022692"/>
    </source>
</evidence>
<keyword evidence="6" id="KW-1003">Cell membrane</keyword>
<keyword evidence="7 11" id="KW-0812">Transmembrane</keyword>
<evidence type="ECO:0000256" key="9">
    <source>
        <dbReference type="ARBA" id="ARBA00023136"/>
    </source>
</evidence>
<evidence type="ECO:0000256" key="8">
    <source>
        <dbReference type="ARBA" id="ARBA00022989"/>
    </source>
</evidence>
<feature type="transmembrane region" description="Helical" evidence="11">
    <location>
        <begin position="341"/>
        <end position="359"/>
    </location>
</feature>
<evidence type="ECO:0000256" key="3">
    <source>
        <dbReference type="ARBA" id="ARBA00011131"/>
    </source>
</evidence>
<evidence type="ECO:0000256" key="6">
    <source>
        <dbReference type="ARBA" id="ARBA00022475"/>
    </source>
</evidence>
<dbReference type="Pfam" id="PF02687">
    <property type="entry name" value="FtsX"/>
    <property type="match status" value="1"/>
</dbReference>
<evidence type="ECO:0000256" key="5">
    <source>
        <dbReference type="ARBA" id="ARBA00022448"/>
    </source>
</evidence>
<accession>A0A5C5EB68</accession>
<keyword evidence="14" id="KW-1185">Reference proteome</keyword>
<evidence type="ECO:0000313" key="13">
    <source>
        <dbReference type="EMBL" id="TNV70447.1"/>
    </source>
</evidence>
<comment type="subcellular location">
    <subcellularLocation>
        <location evidence="1">Cell membrane</location>
        <topology evidence="1">Multi-pass membrane protein</topology>
    </subcellularLocation>
</comment>
<evidence type="ECO:0000256" key="10">
    <source>
        <dbReference type="ARBA" id="ARBA00024973"/>
    </source>
</evidence>
<comment type="subunit">
    <text evidence="3">The complex is composed of two ATP-binding proteins (HrtA), two transmembrane proteins (HrtB) and a solute-binding protein.</text>
</comment>
<gene>
    <name evidence="13" type="ORF">FHK04_04275</name>
</gene>
<dbReference type="AlphaFoldDB" id="A0A5C5EB68"/>
<feature type="transmembrane region" description="Helical" evidence="11">
    <location>
        <begin position="256"/>
        <end position="276"/>
    </location>
</feature>
<name>A0A5C5EB68_9LACT</name>
<comment type="caution">
    <text evidence="13">The sequence shown here is derived from an EMBL/GenBank/DDBJ whole genome shotgun (WGS) entry which is preliminary data.</text>
</comment>
<dbReference type="RefSeq" id="WP_140185559.1">
    <property type="nucleotide sequence ID" value="NZ_VENO01000001.1"/>
</dbReference>
<evidence type="ECO:0000256" key="4">
    <source>
        <dbReference type="ARBA" id="ARBA00016962"/>
    </source>
</evidence>
<comment type="similarity">
    <text evidence="2">Belongs to the ABC-4 integral membrane protein family. HrtB subfamily.</text>
</comment>
<feature type="transmembrane region" description="Helical" evidence="11">
    <location>
        <begin position="15"/>
        <end position="35"/>
    </location>
</feature>
<feature type="transmembrane region" description="Helical" evidence="11">
    <location>
        <begin position="296"/>
        <end position="321"/>
    </location>
</feature>
<proteinExistence type="inferred from homology"/>
<comment type="function">
    <text evidence="10">Part of the ABC transporter complex hrt involved in hemin import. Responsible for the translocation of the substrate across the membrane.</text>
</comment>
<organism evidence="13 14">
    <name type="scientific">Trichococcus shcherbakoviae subsp. psychrophilus</name>
    <dbReference type="NCBI Taxonomy" id="2585775"/>
    <lineage>
        <taxon>Bacteria</taxon>
        <taxon>Bacillati</taxon>
        <taxon>Bacillota</taxon>
        <taxon>Bacilli</taxon>
        <taxon>Lactobacillales</taxon>
        <taxon>Carnobacteriaceae</taxon>
        <taxon>Trichococcus</taxon>
    </lineage>
</organism>
<evidence type="ECO:0000259" key="12">
    <source>
        <dbReference type="Pfam" id="PF02687"/>
    </source>
</evidence>
<feature type="domain" description="ABC3 transporter permease C-terminal" evidence="12">
    <location>
        <begin position="256"/>
        <end position="367"/>
    </location>
</feature>
<evidence type="ECO:0000256" key="2">
    <source>
        <dbReference type="ARBA" id="ARBA00008697"/>
    </source>
</evidence>
<reference evidence="13 14" key="1">
    <citation type="submission" date="2019-06" db="EMBL/GenBank/DDBJ databases">
        <title>Description Trichococcus psychrophilus sp. nov., isolated from a cold spring, by genomic and phenotypic analyses.</title>
        <authorList>
            <person name="Zakharyuk A."/>
        </authorList>
    </citation>
    <scope>NUCLEOTIDE SEQUENCE [LARGE SCALE GENOMIC DNA]</scope>
    <source>
        <strain evidence="13 14">SKBG</strain>
    </source>
</reference>
<keyword evidence="8 11" id="KW-1133">Transmembrane helix</keyword>
<dbReference type="EMBL" id="VENO01000001">
    <property type="protein sequence ID" value="TNV70447.1"/>
    <property type="molecule type" value="Genomic_DNA"/>
</dbReference>
<dbReference type="PANTHER" id="PTHR43738">
    <property type="entry name" value="ABC TRANSPORTER, MEMBRANE PROTEIN"/>
    <property type="match status" value="1"/>
</dbReference>
<dbReference type="InterPro" id="IPR051125">
    <property type="entry name" value="ABC-4/HrtB_transporter"/>
</dbReference>